<name>A0A8J5K3H2_HOMAM</name>
<reference evidence="1" key="1">
    <citation type="journal article" date="2021" name="Sci. Adv.">
        <title>The American lobster genome reveals insights on longevity, neural, and immune adaptations.</title>
        <authorList>
            <person name="Polinski J.M."/>
            <person name="Zimin A.V."/>
            <person name="Clark K.F."/>
            <person name="Kohn A.B."/>
            <person name="Sadowski N."/>
            <person name="Timp W."/>
            <person name="Ptitsyn A."/>
            <person name="Khanna P."/>
            <person name="Romanova D.Y."/>
            <person name="Williams P."/>
            <person name="Greenwood S.J."/>
            <person name="Moroz L.L."/>
            <person name="Walt D.R."/>
            <person name="Bodnar A.G."/>
        </authorList>
    </citation>
    <scope>NUCLEOTIDE SEQUENCE</scope>
    <source>
        <strain evidence="1">GMGI-L3</strain>
    </source>
</reference>
<gene>
    <name evidence="1" type="ORF">Hamer_G011211</name>
</gene>
<dbReference type="Proteomes" id="UP000747542">
    <property type="component" value="Unassembled WGS sequence"/>
</dbReference>
<organism evidence="1 2">
    <name type="scientific">Homarus americanus</name>
    <name type="common">American lobster</name>
    <dbReference type="NCBI Taxonomy" id="6706"/>
    <lineage>
        <taxon>Eukaryota</taxon>
        <taxon>Metazoa</taxon>
        <taxon>Ecdysozoa</taxon>
        <taxon>Arthropoda</taxon>
        <taxon>Crustacea</taxon>
        <taxon>Multicrustacea</taxon>
        <taxon>Malacostraca</taxon>
        <taxon>Eumalacostraca</taxon>
        <taxon>Eucarida</taxon>
        <taxon>Decapoda</taxon>
        <taxon>Pleocyemata</taxon>
        <taxon>Astacidea</taxon>
        <taxon>Nephropoidea</taxon>
        <taxon>Nephropidae</taxon>
        <taxon>Homarus</taxon>
    </lineage>
</organism>
<evidence type="ECO:0000313" key="1">
    <source>
        <dbReference type="EMBL" id="KAG7166375.1"/>
    </source>
</evidence>
<evidence type="ECO:0000313" key="2">
    <source>
        <dbReference type="Proteomes" id="UP000747542"/>
    </source>
</evidence>
<accession>A0A8J5K3H2</accession>
<sequence>MGNHEWSQTLEVISAVLECLADRVHTAIQTRPISTTPSSLAACWTCLASFYVSRGMVTISILIGRHENSRVIFLSRDWSRYGHLGQRPAS</sequence>
<proteinExistence type="predicted"/>
<comment type="caution">
    <text evidence="1">The sequence shown here is derived from an EMBL/GenBank/DDBJ whole genome shotgun (WGS) entry which is preliminary data.</text>
</comment>
<dbReference type="EMBL" id="JAHLQT010022636">
    <property type="protein sequence ID" value="KAG7166375.1"/>
    <property type="molecule type" value="Genomic_DNA"/>
</dbReference>
<protein>
    <submittedName>
        <fullName evidence="1">Uncharacterized protein</fullName>
    </submittedName>
</protein>
<keyword evidence="2" id="KW-1185">Reference proteome</keyword>
<dbReference type="AlphaFoldDB" id="A0A8J5K3H2"/>